<protein>
    <recommendedName>
        <fullName evidence="5">glutathione transferase</fullName>
        <ecNumber evidence="5">2.5.1.18</ecNumber>
    </recommendedName>
    <alternativeName>
        <fullName evidence="7">GST class-pi</fullName>
    </alternativeName>
</protein>
<dbReference type="SFLD" id="SFLDG01205">
    <property type="entry name" value="AMPS.1"/>
    <property type="match status" value="1"/>
</dbReference>
<name>A0A6F9DEB6_9ASCI</name>
<dbReference type="Pfam" id="PF14497">
    <property type="entry name" value="GST_C_3"/>
    <property type="match status" value="1"/>
</dbReference>
<dbReference type="AlphaFoldDB" id="A0A6F9DEB6"/>
<dbReference type="PANTHER" id="PTHR11571:SF222">
    <property type="entry name" value="GLUTATHIONE TRANSFERASE"/>
    <property type="match status" value="1"/>
</dbReference>
<accession>A0A6F9DEB6</accession>
<dbReference type="PANTHER" id="PTHR11571">
    <property type="entry name" value="GLUTATHIONE S-TRANSFERASE"/>
    <property type="match status" value="1"/>
</dbReference>
<dbReference type="SUPFAM" id="SSF47616">
    <property type="entry name" value="GST C-terminal domain-like"/>
    <property type="match status" value="1"/>
</dbReference>
<evidence type="ECO:0000259" key="10">
    <source>
        <dbReference type="PROSITE" id="PS50405"/>
    </source>
</evidence>
<dbReference type="PROSITE" id="PS50405">
    <property type="entry name" value="GST_CTER"/>
    <property type="match status" value="1"/>
</dbReference>
<dbReference type="InterPro" id="IPR036249">
    <property type="entry name" value="Thioredoxin-like_sf"/>
</dbReference>
<dbReference type="InterPro" id="IPR010987">
    <property type="entry name" value="Glutathione-S-Trfase_C-like"/>
</dbReference>
<dbReference type="InterPro" id="IPR050213">
    <property type="entry name" value="GST_superfamily"/>
</dbReference>
<dbReference type="Pfam" id="PF02798">
    <property type="entry name" value="GST_N"/>
    <property type="match status" value="1"/>
</dbReference>
<evidence type="ECO:0000256" key="2">
    <source>
        <dbReference type="ARBA" id="ARBA00005861"/>
    </source>
</evidence>
<dbReference type="GO" id="GO:0006749">
    <property type="term" value="P:glutathione metabolic process"/>
    <property type="evidence" value="ECO:0007669"/>
    <property type="project" value="TreeGrafter"/>
</dbReference>
<dbReference type="CDD" id="cd03075">
    <property type="entry name" value="GST_N_Mu"/>
    <property type="match status" value="1"/>
</dbReference>
<comment type="similarity">
    <text evidence="3">Belongs to the GST superfamily. Pi family.</text>
</comment>
<keyword evidence="6 11" id="KW-0808">Transferase</keyword>
<dbReference type="Gene3D" id="1.20.1050.10">
    <property type="match status" value="1"/>
</dbReference>
<comment type="catalytic activity">
    <reaction evidence="8">
        <text>RX + glutathione = an S-substituted glutathione + a halide anion + H(+)</text>
        <dbReference type="Rhea" id="RHEA:16437"/>
        <dbReference type="ChEBI" id="CHEBI:15378"/>
        <dbReference type="ChEBI" id="CHEBI:16042"/>
        <dbReference type="ChEBI" id="CHEBI:17792"/>
        <dbReference type="ChEBI" id="CHEBI:57925"/>
        <dbReference type="ChEBI" id="CHEBI:90779"/>
        <dbReference type="EC" id="2.5.1.18"/>
    </reaction>
</comment>
<organism evidence="11">
    <name type="scientific">Phallusia mammillata</name>
    <dbReference type="NCBI Taxonomy" id="59560"/>
    <lineage>
        <taxon>Eukaryota</taxon>
        <taxon>Metazoa</taxon>
        <taxon>Chordata</taxon>
        <taxon>Tunicata</taxon>
        <taxon>Ascidiacea</taxon>
        <taxon>Phlebobranchia</taxon>
        <taxon>Ascidiidae</taxon>
        <taxon>Phallusia</taxon>
    </lineage>
</organism>
<sequence length="220" mass="25454">MSKLCVAYWDIRGLAEPIRLMLEWASVEYEDKRYKCQMVPPYDRSAWNDVKPTIGLDFPNLPYLIDGKVMITESWAIMKHIARNHDLLPAKGEEHITDMAEGVVGDFRKSFTTICYSDFAAKCDDYFAKDLPVKLEKFEAWFSKHDWVGGNKLTYVDFALCEILDQMQLARGTALEGYPKVKAYLQTFENLDKIKAYRESKRFNKQPCNNPKATWGGQPE</sequence>
<dbReference type="SUPFAM" id="SSF52833">
    <property type="entry name" value="Thioredoxin-like"/>
    <property type="match status" value="1"/>
</dbReference>
<comment type="function">
    <text evidence="1">Conjugation of reduced glutathione to a wide number of exogenous and endogenous hydrophobic electrophiles.</text>
</comment>
<evidence type="ECO:0000256" key="4">
    <source>
        <dbReference type="ARBA" id="ARBA00011738"/>
    </source>
</evidence>
<dbReference type="InterPro" id="IPR004045">
    <property type="entry name" value="Glutathione_S-Trfase_N"/>
</dbReference>
<dbReference type="FunFam" id="1.20.1050.10:FF:000020">
    <property type="entry name" value="Glutathione S-transferase P 1"/>
    <property type="match status" value="1"/>
</dbReference>
<dbReference type="InterPro" id="IPR036282">
    <property type="entry name" value="Glutathione-S-Trfase_C_sf"/>
</dbReference>
<evidence type="ECO:0000313" key="11">
    <source>
        <dbReference type="EMBL" id="CAB3251159.1"/>
    </source>
</evidence>
<reference evidence="11" key="1">
    <citation type="submission" date="2020-04" db="EMBL/GenBank/DDBJ databases">
        <authorList>
            <person name="Neveu A P."/>
        </authorList>
    </citation>
    <scope>NUCLEOTIDE SEQUENCE</scope>
    <source>
        <tissue evidence="11">Whole embryo</tissue>
    </source>
</reference>
<dbReference type="EMBL" id="LR785617">
    <property type="protein sequence ID" value="CAB3251159.1"/>
    <property type="molecule type" value="mRNA"/>
</dbReference>
<dbReference type="EC" id="2.5.1.18" evidence="5"/>
<dbReference type="InterPro" id="IPR004046">
    <property type="entry name" value="GST_C"/>
</dbReference>
<evidence type="ECO:0000256" key="5">
    <source>
        <dbReference type="ARBA" id="ARBA00012452"/>
    </source>
</evidence>
<evidence type="ECO:0000256" key="6">
    <source>
        <dbReference type="ARBA" id="ARBA00022679"/>
    </source>
</evidence>
<proteinExistence type="evidence at transcript level"/>
<evidence type="ECO:0000259" key="9">
    <source>
        <dbReference type="PROSITE" id="PS50404"/>
    </source>
</evidence>
<feature type="domain" description="GST N-terminal" evidence="9">
    <location>
        <begin position="2"/>
        <end position="89"/>
    </location>
</feature>
<dbReference type="Gene3D" id="3.40.30.10">
    <property type="entry name" value="Glutaredoxin"/>
    <property type="match status" value="1"/>
</dbReference>
<dbReference type="PROSITE" id="PS50404">
    <property type="entry name" value="GST_NTER"/>
    <property type="match status" value="1"/>
</dbReference>
<evidence type="ECO:0000256" key="3">
    <source>
        <dbReference type="ARBA" id="ARBA00007297"/>
    </source>
</evidence>
<dbReference type="InterPro" id="IPR040079">
    <property type="entry name" value="Glutathione_S-Trfase"/>
</dbReference>
<evidence type="ECO:0000256" key="7">
    <source>
        <dbReference type="ARBA" id="ARBA00032759"/>
    </source>
</evidence>
<evidence type="ECO:0000256" key="8">
    <source>
        <dbReference type="ARBA" id="ARBA00047960"/>
    </source>
</evidence>
<gene>
    <name evidence="11" type="primary">Gstm3-002</name>
</gene>
<feature type="domain" description="GST C-terminal" evidence="10">
    <location>
        <begin position="90"/>
        <end position="208"/>
    </location>
</feature>
<comment type="subunit">
    <text evidence="4">Homodimer.</text>
</comment>
<comment type="similarity">
    <text evidence="2">Belongs to the GST superfamily. Mu family.</text>
</comment>
<dbReference type="SFLD" id="SFLDG00363">
    <property type="entry name" value="AMPS_(cytGST):_Alpha-__Mu-__Pi"/>
    <property type="match status" value="1"/>
</dbReference>
<dbReference type="GO" id="GO:0004364">
    <property type="term" value="F:glutathione transferase activity"/>
    <property type="evidence" value="ECO:0007669"/>
    <property type="project" value="UniProtKB-EC"/>
</dbReference>
<dbReference type="SFLD" id="SFLDS00019">
    <property type="entry name" value="Glutathione_Transferase_(cytos"/>
    <property type="match status" value="1"/>
</dbReference>
<evidence type="ECO:0000256" key="1">
    <source>
        <dbReference type="ARBA" id="ARBA00003701"/>
    </source>
</evidence>